<dbReference type="SUPFAM" id="SSF50370">
    <property type="entry name" value="Ricin B-like lectins"/>
    <property type="match status" value="1"/>
</dbReference>
<dbReference type="Gene3D" id="2.80.10.50">
    <property type="match status" value="1"/>
</dbReference>
<dbReference type="AlphaFoldDB" id="A0A9P6XDZ3"/>
<dbReference type="SMART" id="SM00458">
    <property type="entry name" value="RICIN"/>
    <property type="match status" value="1"/>
</dbReference>
<sequence>MYFEEGRLFFIKSQFNGRVLDVEDGSTEDDANIIVYTQKYEDCLNQLWRYENGYFINAKSAKVLDIRGGEMQPESQIIQYAQKMVEEAANQRWAIDEEGYIFCEARPDLVLDIQGAEDNDCVPVILYERREGEVSSNQRWELVPFEG</sequence>
<feature type="domain" description="Ricin B lectin" evidence="1">
    <location>
        <begin position="6"/>
        <end position="143"/>
    </location>
</feature>
<organism evidence="2 3">
    <name type="scientific">Rhizopus oryzae</name>
    <name type="common">Mucormycosis agent</name>
    <name type="synonym">Rhizopus arrhizus var. delemar</name>
    <dbReference type="NCBI Taxonomy" id="64495"/>
    <lineage>
        <taxon>Eukaryota</taxon>
        <taxon>Fungi</taxon>
        <taxon>Fungi incertae sedis</taxon>
        <taxon>Mucoromycota</taxon>
        <taxon>Mucoromycotina</taxon>
        <taxon>Mucoromycetes</taxon>
        <taxon>Mucorales</taxon>
        <taxon>Mucorineae</taxon>
        <taxon>Rhizopodaceae</taxon>
        <taxon>Rhizopus</taxon>
    </lineage>
</organism>
<dbReference type="InterPro" id="IPR000772">
    <property type="entry name" value="Ricin_B_lectin"/>
</dbReference>
<name>A0A9P6XDZ3_RHIOR</name>
<dbReference type="EMBL" id="JAANQT010000363">
    <property type="protein sequence ID" value="KAG1311665.1"/>
    <property type="molecule type" value="Genomic_DNA"/>
</dbReference>
<dbReference type="OrthoDB" id="9895617at2759"/>
<dbReference type="InterPro" id="IPR035992">
    <property type="entry name" value="Ricin_B-like_lectins"/>
</dbReference>
<proteinExistence type="predicted"/>
<accession>A0A9P6XDZ3</accession>
<dbReference type="Pfam" id="PF00652">
    <property type="entry name" value="Ricin_B_lectin"/>
    <property type="match status" value="1"/>
</dbReference>
<gene>
    <name evidence="2" type="ORF">G6F64_003630</name>
</gene>
<evidence type="ECO:0000313" key="2">
    <source>
        <dbReference type="EMBL" id="KAG1311665.1"/>
    </source>
</evidence>
<keyword evidence="3" id="KW-1185">Reference proteome</keyword>
<evidence type="ECO:0000313" key="3">
    <source>
        <dbReference type="Proteomes" id="UP000716291"/>
    </source>
</evidence>
<dbReference type="Proteomes" id="UP000716291">
    <property type="component" value="Unassembled WGS sequence"/>
</dbReference>
<comment type="caution">
    <text evidence="2">The sequence shown here is derived from an EMBL/GenBank/DDBJ whole genome shotgun (WGS) entry which is preliminary data.</text>
</comment>
<protein>
    <recommendedName>
        <fullName evidence="1">Ricin B lectin domain-containing protein</fullName>
    </recommendedName>
</protein>
<dbReference type="CDD" id="cd23454">
    <property type="entry name" value="beta-trefoil_Ricin_GllA-1"/>
    <property type="match status" value="1"/>
</dbReference>
<evidence type="ECO:0000259" key="1">
    <source>
        <dbReference type="SMART" id="SM00458"/>
    </source>
</evidence>
<dbReference type="PROSITE" id="PS50231">
    <property type="entry name" value="RICIN_B_LECTIN"/>
    <property type="match status" value="1"/>
</dbReference>
<reference evidence="2" key="1">
    <citation type="journal article" date="2020" name="Microb. Genom.">
        <title>Genetic diversity of clinical and environmental Mucorales isolates obtained from an investigation of mucormycosis cases among solid organ transplant recipients.</title>
        <authorList>
            <person name="Nguyen M.H."/>
            <person name="Kaul D."/>
            <person name="Muto C."/>
            <person name="Cheng S.J."/>
            <person name="Richter R.A."/>
            <person name="Bruno V.M."/>
            <person name="Liu G."/>
            <person name="Beyhan S."/>
            <person name="Sundermann A.J."/>
            <person name="Mounaud S."/>
            <person name="Pasculle A.W."/>
            <person name="Nierman W.C."/>
            <person name="Driscoll E."/>
            <person name="Cumbie R."/>
            <person name="Clancy C.J."/>
            <person name="Dupont C.L."/>
        </authorList>
    </citation>
    <scope>NUCLEOTIDE SEQUENCE</scope>
    <source>
        <strain evidence="2">GL11</strain>
    </source>
</reference>